<reference evidence="1" key="1">
    <citation type="journal article" date="2015" name="Nature">
        <title>Complex archaea that bridge the gap between prokaryotes and eukaryotes.</title>
        <authorList>
            <person name="Spang A."/>
            <person name="Saw J.H."/>
            <person name="Jorgensen S.L."/>
            <person name="Zaremba-Niedzwiedzka K."/>
            <person name="Martijn J."/>
            <person name="Lind A.E."/>
            <person name="van Eijk R."/>
            <person name="Schleper C."/>
            <person name="Guy L."/>
            <person name="Ettema T.J."/>
        </authorList>
    </citation>
    <scope>NUCLEOTIDE SEQUENCE</scope>
</reference>
<proteinExistence type="predicted"/>
<comment type="caution">
    <text evidence="1">The sequence shown here is derived from an EMBL/GenBank/DDBJ whole genome shotgun (WGS) entry which is preliminary data.</text>
</comment>
<organism evidence="1">
    <name type="scientific">marine sediment metagenome</name>
    <dbReference type="NCBI Taxonomy" id="412755"/>
    <lineage>
        <taxon>unclassified sequences</taxon>
        <taxon>metagenomes</taxon>
        <taxon>ecological metagenomes</taxon>
    </lineage>
</organism>
<sequence length="143" mass="16937">MNLTFSEKIHICKGFIARENLTEIELKQVITILNTKITEATKYFNFRTLRKLIAFVQYDENKARELFRATTEIDEMKQIYLEVVKKSDVVKIQILVFMERTGRSRRTFFRIKKEVSVKVSRKLNADTKTNNDERGLEQIGKQK</sequence>
<gene>
    <name evidence="1" type="ORF">LCGC14_2876290</name>
</gene>
<dbReference type="EMBL" id="LAZR01055977">
    <property type="protein sequence ID" value="KKK75182.1"/>
    <property type="molecule type" value="Genomic_DNA"/>
</dbReference>
<accession>A0A0F8Y1D6</accession>
<dbReference type="AlphaFoldDB" id="A0A0F8Y1D6"/>
<name>A0A0F8Y1D6_9ZZZZ</name>
<evidence type="ECO:0000313" key="1">
    <source>
        <dbReference type="EMBL" id="KKK75182.1"/>
    </source>
</evidence>
<protein>
    <submittedName>
        <fullName evidence="1">Uncharacterized protein</fullName>
    </submittedName>
</protein>